<dbReference type="AlphaFoldDB" id="A0A975PFL8"/>
<evidence type="ECO:0000256" key="3">
    <source>
        <dbReference type="ARBA" id="ARBA00022837"/>
    </source>
</evidence>
<feature type="domain" description="Calx-beta" evidence="5">
    <location>
        <begin position="253"/>
        <end position="350"/>
    </location>
</feature>
<dbReference type="InterPro" id="IPR038081">
    <property type="entry name" value="CalX-like_sf"/>
</dbReference>
<dbReference type="GO" id="GO:0005737">
    <property type="term" value="C:cytoplasm"/>
    <property type="evidence" value="ECO:0007669"/>
    <property type="project" value="TreeGrafter"/>
</dbReference>
<dbReference type="RefSeq" id="WP_211632350.1">
    <property type="nucleotide sequence ID" value="NZ_CP073100.1"/>
</dbReference>
<dbReference type="Proteomes" id="UP000676169">
    <property type="component" value="Chromosome"/>
</dbReference>
<dbReference type="Gene3D" id="2.60.40.2030">
    <property type="match status" value="2"/>
</dbReference>
<dbReference type="SUPFAM" id="SSF89260">
    <property type="entry name" value="Collagen-binding domain"/>
    <property type="match status" value="1"/>
</dbReference>
<evidence type="ECO:0000256" key="1">
    <source>
        <dbReference type="ARBA" id="ARBA00022729"/>
    </source>
</evidence>
<reference evidence="6" key="1">
    <citation type="submission" date="2021-04" db="EMBL/GenBank/DDBJ databases">
        <title>Luteolibacter sp. 32A isolated from the skin of an Anderson's salamander (Ambystoma andersonii).</title>
        <authorList>
            <person name="Spergser J."/>
            <person name="Busse H.-J."/>
        </authorList>
    </citation>
    <scope>NUCLEOTIDE SEQUENCE</scope>
    <source>
        <strain evidence="6">32A</strain>
    </source>
</reference>
<sequence length="829" mass="85945">MKPSSHLRAWLCGLVVLSGAGLAVWHFTGEADVSAPAASDAAPASRIVRSAGESAMPPPGEAPARPAHERGRDHDHGGDEVAVVDVDWRKGPLWDAQGPRMALVTERTVSAAAVTGINGVAKWQPGQRVMLDLGNGVAPVSGEVTMNLLREDGIRAVRLDLGTDAESGESTGEFFGSVDRDGAFTGHIRYRGDAGVYRLSAAAGAADLLVRRMPLADLLCSYDVHRSDGMLTPEEALVPAAAVPPTQITTPIVTAGQAVISVGDVAMAEGQTKGNVMQFPVVCGVASGSGKTAVTVQWTLVGQTATAGSDYKAASGKLTLARGKTTGVISVTTVPDRVNEADETFKVVLSNPVNATLGKTEGTGTILNDEWNSTVAPASSPVVQEPVGDVAKAKLVSSVAFTVSPPVQEAVTFSWKVAGGTAENGKDFVNTSGTIKLAAGQGTFTVPVTILGDGFSEPDETFSIQFTKLPAMITAPDAQVKIGGAAPVVTTPTPVPALQSKPGAAKVIYLEFNGTTLSGTAWNKTSAPITTASVYPKFGDKGCHDIWITVAEAYRAWDVNVTTDKSVFDNTPTANRTWCLFTSEPSKFNSSAAGLAYIAVFGEPTYQPALAFTAGDYTIDSFGTIAIHELGHNLGLSHDGKGSAEYYAGHSGALHSWGPWMGTPYYKFYRQFTIGDYTGATNSEDDLAIIGRYLPVTADPAGNTLATAVDLPVQSAGDTPAVSGTITSRADVDSYKLVVAAAGTVTVTLDADQEGSYSLVPGMKIYDASGNPAVPASTGWTDNGGVVTWKGTLQPGTYRVDVEGVGDPSDPGYSDYGAIGAYTVQATAP</sequence>
<feature type="compositionally biased region" description="Basic and acidic residues" evidence="4">
    <location>
        <begin position="66"/>
        <end position="78"/>
    </location>
</feature>
<dbReference type="SUPFAM" id="SSF141072">
    <property type="entry name" value="CalX-like"/>
    <property type="match status" value="2"/>
</dbReference>
<dbReference type="GO" id="GO:0071277">
    <property type="term" value="P:cellular response to calcium ion"/>
    <property type="evidence" value="ECO:0007669"/>
    <property type="project" value="TreeGrafter"/>
</dbReference>
<evidence type="ECO:0000256" key="2">
    <source>
        <dbReference type="ARBA" id="ARBA00022737"/>
    </source>
</evidence>
<dbReference type="InterPro" id="IPR024079">
    <property type="entry name" value="MetalloPept_cat_dom_sf"/>
</dbReference>
<accession>A0A975PFL8</accession>
<dbReference type="InterPro" id="IPR026919">
    <property type="entry name" value="ADGRV1"/>
</dbReference>
<dbReference type="GO" id="GO:0008237">
    <property type="term" value="F:metallopeptidase activity"/>
    <property type="evidence" value="ECO:0007669"/>
    <property type="project" value="InterPro"/>
</dbReference>
<gene>
    <name evidence="6" type="ORF">KBB96_03560</name>
</gene>
<proteinExistence type="predicted"/>
<dbReference type="GO" id="GO:0004930">
    <property type="term" value="F:G protein-coupled receptor activity"/>
    <property type="evidence" value="ECO:0007669"/>
    <property type="project" value="InterPro"/>
</dbReference>
<evidence type="ECO:0000256" key="4">
    <source>
        <dbReference type="SAM" id="MobiDB-lite"/>
    </source>
</evidence>
<dbReference type="EMBL" id="CP073100">
    <property type="protein sequence ID" value="QUE51970.1"/>
    <property type="molecule type" value="Genomic_DNA"/>
</dbReference>
<dbReference type="GO" id="GO:0010855">
    <property type="term" value="F:adenylate cyclase inhibitor activity"/>
    <property type="evidence" value="ECO:0007669"/>
    <property type="project" value="TreeGrafter"/>
</dbReference>
<dbReference type="GO" id="GO:0016020">
    <property type="term" value="C:membrane"/>
    <property type="evidence" value="ECO:0007669"/>
    <property type="project" value="InterPro"/>
</dbReference>
<keyword evidence="7" id="KW-1185">Reference proteome</keyword>
<dbReference type="GO" id="GO:0001965">
    <property type="term" value="F:G-protein alpha-subunit binding"/>
    <property type="evidence" value="ECO:0007669"/>
    <property type="project" value="TreeGrafter"/>
</dbReference>
<dbReference type="PANTHER" id="PTHR46682">
    <property type="entry name" value="ADHESION G-PROTEIN COUPLED RECEPTOR V1"/>
    <property type="match status" value="1"/>
</dbReference>
<feature type="region of interest" description="Disordered" evidence="4">
    <location>
        <begin position="50"/>
        <end position="78"/>
    </location>
</feature>
<dbReference type="SUPFAM" id="SSF55486">
    <property type="entry name" value="Metalloproteases ('zincins'), catalytic domain"/>
    <property type="match status" value="1"/>
</dbReference>
<evidence type="ECO:0000259" key="5">
    <source>
        <dbReference type="SMART" id="SM00237"/>
    </source>
</evidence>
<evidence type="ECO:0000313" key="6">
    <source>
        <dbReference type="EMBL" id="QUE51970.1"/>
    </source>
</evidence>
<dbReference type="Pfam" id="PF03160">
    <property type="entry name" value="Calx-beta"/>
    <property type="match status" value="2"/>
</dbReference>
<dbReference type="InterPro" id="IPR003644">
    <property type="entry name" value="Calx_beta"/>
</dbReference>
<keyword evidence="3" id="KW-0106">Calcium</keyword>
<dbReference type="PANTHER" id="PTHR46682:SF1">
    <property type="entry name" value="ADHESION G-PROTEIN COUPLED RECEPTOR V1"/>
    <property type="match status" value="1"/>
</dbReference>
<dbReference type="Pfam" id="PF13582">
    <property type="entry name" value="Reprolysin_3"/>
    <property type="match status" value="1"/>
</dbReference>
<dbReference type="Gene3D" id="3.40.390.10">
    <property type="entry name" value="Collagenase (Catalytic Domain)"/>
    <property type="match status" value="1"/>
</dbReference>
<dbReference type="SMART" id="SM00237">
    <property type="entry name" value="Calx_beta"/>
    <property type="match status" value="2"/>
</dbReference>
<protein>
    <recommendedName>
        <fullName evidence="5">Calx-beta domain-containing protein</fullName>
    </recommendedName>
</protein>
<evidence type="ECO:0000313" key="7">
    <source>
        <dbReference type="Proteomes" id="UP000676169"/>
    </source>
</evidence>
<keyword evidence="1" id="KW-0732">Signal</keyword>
<dbReference type="KEGG" id="lamb:KBB96_03560"/>
<keyword evidence="2" id="KW-0677">Repeat</keyword>
<feature type="domain" description="Calx-beta" evidence="5">
    <location>
        <begin position="362"/>
        <end position="467"/>
    </location>
</feature>
<dbReference type="Gene3D" id="2.60.120.380">
    <property type="match status" value="1"/>
</dbReference>
<organism evidence="6 7">
    <name type="scientific">Luteolibacter ambystomatis</name>
    <dbReference type="NCBI Taxonomy" id="2824561"/>
    <lineage>
        <taxon>Bacteria</taxon>
        <taxon>Pseudomonadati</taxon>
        <taxon>Verrucomicrobiota</taxon>
        <taxon>Verrucomicrobiia</taxon>
        <taxon>Verrucomicrobiales</taxon>
        <taxon>Verrucomicrobiaceae</taxon>
        <taxon>Luteolibacter</taxon>
    </lineage>
</organism>
<name>A0A975PFL8_9BACT</name>